<keyword evidence="2" id="KW-1185">Reference proteome</keyword>
<sequence>MGRLETLKAIDQVQEKHCSKCTLVAWMDKLETCHDCPVGKNLQELGSKLGGDERSYQPILDKGFYMTFSDIDYLRGLGVPWDVISDHIGWNKSFVQKLYSDRNKALKPKEDFKCKH</sequence>
<proteinExistence type="predicted"/>
<dbReference type="EMBL" id="CCDI010000001">
    <property type="protein sequence ID" value="CDQ22609.1"/>
    <property type="molecule type" value="Genomic_DNA"/>
</dbReference>
<dbReference type="RefSeq" id="WP_035505979.1">
    <property type="nucleotide sequence ID" value="NZ_CCDI010000001.1"/>
</dbReference>
<accession>A0A059NUY5</accession>
<evidence type="ECO:0000313" key="2">
    <source>
        <dbReference type="Proteomes" id="UP000028868"/>
    </source>
</evidence>
<organism evidence="1 2">
    <name type="scientific">Halobacillus karajensis</name>
    <dbReference type="NCBI Taxonomy" id="195088"/>
    <lineage>
        <taxon>Bacteria</taxon>
        <taxon>Bacillati</taxon>
        <taxon>Bacillota</taxon>
        <taxon>Bacilli</taxon>
        <taxon>Bacillales</taxon>
        <taxon>Bacillaceae</taxon>
        <taxon>Halobacillus</taxon>
    </lineage>
</organism>
<gene>
    <name evidence="1" type="ORF">BN983_00822</name>
</gene>
<dbReference type="Proteomes" id="UP000028868">
    <property type="component" value="Unassembled WGS sequence"/>
</dbReference>
<reference evidence="2" key="1">
    <citation type="submission" date="2014-03" db="EMBL/GenBank/DDBJ databases">
        <authorList>
            <person name="Urmite Genomes U."/>
        </authorList>
    </citation>
    <scope>NUCLEOTIDE SEQUENCE [LARGE SCALE GENOMIC DNA]</scope>
    <source>
        <strain evidence="2">HD-03</strain>
    </source>
</reference>
<dbReference type="AlphaFoldDB" id="A0A059NUY5"/>
<evidence type="ECO:0000313" key="1">
    <source>
        <dbReference type="EMBL" id="CDQ22609.1"/>
    </source>
</evidence>
<reference evidence="1 2" key="2">
    <citation type="submission" date="2014-05" db="EMBL/GenBank/DDBJ databases">
        <title>Draft genome sequence of Halobacillus karajensis HK-03.</title>
        <authorList>
            <person name="Khelaifia S."/>
            <person name="Croce O."/>
            <person name="Lagier J.C."/>
            <person name="Raoult D."/>
        </authorList>
    </citation>
    <scope>NUCLEOTIDE SEQUENCE [LARGE SCALE GENOMIC DNA]</scope>
    <source>
        <strain evidence="1 2">HD-03</strain>
    </source>
</reference>
<comment type="caution">
    <text evidence="1">The sequence shown here is derived from an EMBL/GenBank/DDBJ whole genome shotgun (WGS) entry which is preliminary data.</text>
</comment>
<protein>
    <submittedName>
        <fullName evidence="1">Uncharacterized protein</fullName>
    </submittedName>
</protein>
<name>A0A059NUY5_9BACI</name>